<sequence>MTNYTLYIKTDGPHIRELQENGYRLCFGCAVNVFEKKTFNVIPSAHEITSEIMIQWTDDYGIAASRDRFNRKSKFSVFTPNSEIKIGQTYTVPQDGSLGTVADSTDPDAPMQGFRFFNEADKASPVVYQTITVIQ</sequence>
<name>A0A8J5PBB5_FUSOX</name>
<organism evidence="1 2">
    <name type="scientific">Fusarium oxysporum f. sp. rapae</name>
    <dbReference type="NCBI Taxonomy" id="485398"/>
    <lineage>
        <taxon>Eukaryota</taxon>
        <taxon>Fungi</taxon>
        <taxon>Dikarya</taxon>
        <taxon>Ascomycota</taxon>
        <taxon>Pezizomycotina</taxon>
        <taxon>Sordariomycetes</taxon>
        <taxon>Hypocreomycetidae</taxon>
        <taxon>Hypocreales</taxon>
        <taxon>Nectriaceae</taxon>
        <taxon>Fusarium</taxon>
        <taxon>Fusarium oxysporum species complex</taxon>
    </lineage>
</organism>
<reference evidence="1" key="1">
    <citation type="submission" date="2021-04" db="EMBL/GenBank/DDBJ databases">
        <title>First draft genome resource for Brassicaceae pathogens Fusarium oxysporum f. sp. raphani and Fusarium oxysporum f. sp. rapae.</title>
        <authorList>
            <person name="Asai S."/>
        </authorList>
    </citation>
    <scope>NUCLEOTIDE SEQUENCE</scope>
    <source>
        <strain evidence="1">Tf1208</strain>
    </source>
</reference>
<dbReference type="Proteomes" id="UP000694050">
    <property type="component" value="Unassembled WGS sequence"/>
</dbReference>
<dbReference type="AlphaFoldDB" id="A0A8J5PBB5"/>
<evidence type="ECO:0000313" key="1">
    <source>
        <dbReference type="EMBL" id="KAG7419969.1"/>
    </source>
</evidence>
<comment type="caution">
    <text evidence="1">The sequence shown here is derived from an EMBL/GenBank/DDBJ whole genome shotgun (WGS) entry which is preliminary data.</text>
</comment>
<accession>A0A8J5PBB5</accession>
<evidence type="ECO:0000313" key="2">
    <source>
        <dbReference type="Proteomes" id="UP000694050"/>
    </source>
</evidence>
<gene>
    <name evidence="1" type="ORF">Forpe1208_v003355</name>
</gene>
<proteinExistence type="predicted"/>
<dbReference type="EMBL" id="JAELUQ010000002">
    <property type="protein sequence ID" value="KAG7419969.1"/>
    <property type="molecule type" value="Genomic_DNA"/>
</dbReference>
<protein>
    <submittedName>
        <fullName evidence="1">Uncharacterized protein</fullName>
    </submittedName>
</protein>